<dbReference type="InterPro" id="IPR024331">
    <property type="entry name" value="DUF3859"/>
</dbReference>
<dbReference type="Proteomes" id="UP000503447">
    <property type="component" value="Chromosome"/>
</dbReference>
<dbReference type="AlphaFoldDB" id="A0A6M5Z359"/>
<dbReference type="RefSeq" id="WP_171475387.1">
    <property type="nucleotide sequence ID" value="NZ_CP053452.2"/>
</dbReference>
<evidence type="ECO:0000313" key="5">
    <source>
        <dbReference type="Proteomes" id="UP000503447"/>
    </source>
</evidence>
<evidence type="ECO:0000256" key="1">
    <source>
        <dbReference type="SAM" id="MobiDB-lite"/>
    </source>
</evidence>
<name>A0A6M5Z359_9BACT</name>
<sequence length="261" mass="28755">MFAAFDWNEVITKALMGGVLGGIGGGVYGLFAFLTRKSDAQQQAEFEARERSRIHAQMHRKAKKPGPSPGLLGLVLLLMVPVIVVVCTLVVNPSLVTRPPRGGEDGSGIAAPSGTGKPRATIYEYGRYRAQSPVRGVPARDTSGNASAGREKDVVLLEQTEQIFCQAGESWGVRIRCSDFPVNRPYTVRQETYHPPINRPDGSVLTKSVHEFHVPQGEAPNPFYGWHFLKDHEYELVAGVWSILVFIDDVEVARKSFIIRK</sequence>
<feature type="region of interest" description="Disordered" evidence="1">
    <location>
        <begin position="97"/>
        <end position="118"/>
    </location>
</feature>
<reference evidence="5" key="1">
    <citation type="submission" date="2020-05" db="EMBL/GenBank/DDBJ databases">
        <title>Frigoriglobus tundricola gen. nov., sp. nov., a psychrotolerant cellulolytic planctomycete of the family Gemmataceae with two divergent copies of 16S rRNA gene.</title>
        <authorList>
            <person name="Kulichevskaya I.S."/>
            <person name="Ivanova A.A."/>
            <person name="Naumoff D.G."/>
            <person name="Beletsky A.V."/>
            <person name="Rijpstra W.I.C."/>
            <person name="Sinninghe Damste J.S."/>
            <person name="Mardanov A.V."/>
            <person name="Ravin N.V."/>
            <person name="Dedysh S.N."/>
        </authorList>
    </citation>
    <scope>NUCLEOTIDE SEQUENCE [LARGE SCALE GENOMIC DNA]</scope>
    <source>
        <strain evidence="5">PL17</strain>
    </source>
</reference>
<organism evidence="4 5">
    <name type="scientific">Frigoriglobus tundricola</name>
    <dbReference type="NCBI Taxonomy" id="2774151"/>
    <lineage>
        <taxon>Bacteria</taxon>
        <taxon>Pseudomonadati</taxon>
        <taxon>Planctomycetota</taxon>
        <taxon>Planctomycetia</taxon>
        <taxon>Gemmatales</taxon>
        <taxon>Gemmataceae</taxon>
        <taxon>Frigoriglobus</taxon>
    </lineage>
</organism>
<feature type="transmembrane region" description="Helical" evidence="2">
    <location>
        <begin position="14"/>
        <end position="34"/>
    </location>
</feature>
<keyword evidence="2" id="KW-0472">Membrane</keyword>
<evidence type="ECO:0000313" key="4">
    <source>
        <dbReference type="EMBL" id="QJX00689.1"/>
    </source>
</evidence>
<keyword evidence="2" id="KW-1133">Transmembrane helix</keyword>
<gene>
    <name evidence="4" type="ORF">FTUN_8321</name>
</gene>
<dbReference type="EMBL" id="CP053452">
    <property type="protein sequence ID" value="QJX00689.1"/>
    <property type="molecule type" value="Genomic_DNA"/>
</dbReference>
<dbReference type="Pfam" id="PF12975">
    <property type="entry name" value="DUF3859"/>
    <property type="match status" value="1"/>
</dbReference>
<keyword evidence="5" id="KW-1185">Reference proteome</keyword>
<dbReference type="Gene3D" id="2.60.40.2390">
    <property type="match status" value="1"/>
</dbReference>
<protein>
    <recommendedName>
        <fullName evidence="3">DUF3859 domain-containing protein</fullName>
    </recommendedName>
</protein>
<dbReference type="KEGG" id="ftj:FTUN_8321"/>
<feature type="domain" description="DUF3859" evidence="3">
    <location>
        <begin position="155"/>
        <end position="257"/>
    </location>
</feature>
<proteinExistence type="predicted"/>
<keyword evidence="2" id="KW-0812">Transmembrane</keyword>
<evidence type="ECO:0000256" key="2">
    <source>
        <dbReference type="SAM" id="Phobius"/>
    </source>
</evidence>
<accession>A0A6M5Z359</accession>
<feature type="transmembrane region" description="Helical" evidence="2">
    <location>
        <begin position="70"/>
        <end position="91"/>
    </location>
</feature>
<evidence type="ECO:0000259" key="3">
    <source>
        <dbReference type="Pfam" id="PF12975"/>
    </source>
</evidence>